<protein>
    <submittedName>
        <fullName evidence="1">Uncharacterized protein</fullName>
    </submittedName>
</protein>
<evidence type="ECO:0000313" key="2">
    <source>
        <dbReference type="Proteomes" id="UP000262802"/>
    </source>
</evidence>
<dbReference type="EMBL" id="CP032317">
    <property type="protein sequence ID" value="AYA37547.1"/>
    <property type="molecule type" value="Genomic_DNA"/>
</dbReference>
<dbReference type="AlphaFoldDB" id="A0A3B7RTN2"/>
<dbReference type="OrthoDB" id="885017at2"/>
<proteinExistence type="predicted"/>
<dbReference type="RefSeq" id="WP_119445114.1">
    <property type="nucleotide sequence ID" value="NZ_CP032317.1"/>
</dbReference>
<sequence>MSQQQSVPGIVFTNRNTPAARAELAERFKQFHAAFLRKTSCEEVLKVYARAFVEWSMNPNTEVYQMELLFDEIYHASKMEDAEEPRGKE</sequence>
<name>A0A3B7RTN2_9BACT</name>
<gene>
    <name evidence="1" type="ORF">D3Y59_11105</name>
</gene>
<dbReference type="KEGG" id="hyh:D3Y59_11105"/>
<keyword evidence="2" id="KW-1185">Reference proteome</keyword>
<dbReference type="Proteomes" id="UP000262802">
    <property type="component" value="Chromosome"/>
</dbReference>
<accession>A0A3B7RTN2</accession>
<organism evidence="1 2">
    <name type="scientific">Hymenobacter oligotrophus</name>
    <dbReference type="NCBI Taxonomy" id="2319843"/>
    <lineage>
        <taxon>Bacteria</taxon>
        <taxon>Pseudomonadati</taxon>
        <taxon>Bacteroidota</taxon>
        <taxon>Cytophagia</taxon>
        <taxon>Cytophagales</taxon>
        <taxon>Hymenobacteraceae</taxon>
        <taxon>Hymenobacter</taxon>
    </lineage>
</organism>
<reference evidence="1 2" key="1">
    <citation type="submission" date="2018-09" db="EMBL/GenBank/DDBJ databases">
        <title>Hymenobacter medium sp. nov., isolated from R2A medium.</title>
        <authorList>
            <person name="Yingchao G."/>
        </authorList>
    </citation>
    <scope>NUCLEOTIDE SEQUENCE [LARGE SCALE GENOMIC DNA]</scope>
    <source>
        <strain evidence="2">sh-6</strain>
    </source>
</reference>
<evidence type="ECO:0000313" key="1">
    <source>
        <dbReference type="EMBL" id="AYA37547.1"/>
    </source>
</evidence>